<dbReference type="PANTHER" id="PTHR48086:SF3">
    <property type="entry name" value="SODIUM_PROLINE SYMPORTER"/>
    <property type="match status" value="1"/>
</dbReference>
<keyword evidence="4" id="KW-1003">Cell membrane</keyword>
<keyword evidence="7 14" id="KW-1133">Transmembrane helix</keyword>
<keyword evidence="8" id="KW-0915">Sodium</keyword>
<feature type="transmembrane region" description="Helical" evidence="14">
    <location>
        <begin position="74"/>
        <end position="96"/>
    </location>
</feature>
<reference evidence="15 16" key="1">
    <citation type="submission" date="2019-02" db="EMBL/GenBank/DDBJ databases">
        <title>Deep-cultivation of Planctomycetes and their phenomic and genomic characterization uncovers novel biology.</title>
        <authorList>
            <person name="Wiegand S."/>
            <person name="Jogler M."/>
            <person name="Boedeker C."/>
            <person name="Pinto D."/>
            <person name="Vollmers J."/>
            <person name="Rivas-Marin E."/>
            <person name="Kohn T."/>
            <person name="Peeters S.H."/>
            <person name="Heuer A."/>
            <person name="Rast P."/>
            <person name="Oberbeckmann S."/>
            <person name="Bunk B."/>
            <person name="Jeske O."/>
            <person name="Meyerdierks A."/>
            <person name="Storesund J.E."/>
            <person name="Kallscheuer N."/>
            <person name="Luecker S."/>
            <person name="Lage O.M."/>
            <person name="Pohl T."/>
            <person name="Merkel B.J."/>
            <person name="Hornburger P."/>
            <person name="Mueller R.-W."/>
            <person name="Bruemmer F."/>
            <person name="Labrenz M."/>
            <person name="Spormann A.M."/>
            <person name="Op den Camp H."/>
            <person name="Overmann J."/>
            <person name="Amann R."/>
            <person name="Jetten M.S.M."/>
            <person name="Mascher T."/>
            <person name="Medema M.H."/>
            <person name="Devos D.P."/>
            <person name="Kaster A.-K."/>
            <person name="Ovreas L."/>
            <person name="Rohde M."/>
            <person name="Galperin M.Y."/>
            <person name="Jogler C."/>
        </authorList>
    </citation>
    <scope>NUCLEOTIDE SEQUENCE [LARGE SCALE GENOMIC DNA]</scope>
    <source>
        <strain evidence="15 16">Pan265</strain>
    </source>
</reference>
<comment type="subcellular location">
    <subcellularLocation>
        <location evidence="1">Cell membrane</location>
        <topology evidence="1">Multi-pass membrane protein</topology>
    </subcellularLocation>
</comment>
<evidence type="ECO:0000256" key="11">
    <source>
        <dbReference type="ARBA" id="ARBA00023201"/>
    </source>
</evidence>
<dbReference type="InterPro" id="IPR050277">
    <property type="entry name" value="Sodium:Solute_Symporter"/>
</dbReference>
<dbReference type="Pfam" id="PF00474">
    <property type="entry name" value="SSF"/>
    <property type="match status" value="1"/>
</dbReference>
<dbReference type="AlphaFoldDB" id="A0A518BUK3"/>
<keyword evidence="5 14" id="KW-0812">Transmembrane</keyword>
<accession>A0A518BUK3</accession>
<dbReference type="InterPro" id="IPR038377">
    <property type="entry name" value="Na/Glc_symporter_sf"/>
</dbReference>
<keyword evidence="10 14" id="KW-0472">Membrane</keyword>
<comment type="similarity">
    <text evidence="2 13">Belongs to the sodium:solute symporter (SSF) (TC 2.A.21) family.</text>
</comment>
<evidence type="ECO:0000256" key="10">
    <source>
        <dbReference type="ARBA" id="ARBA00023136"/>
    </source>
</evidence>
<feature type="transmembrane region" description="Helical" evidence="14">
    <location>
        <begin position="196"/>
        <end position="215"/>
    </location>
</feature>
<evidence type="ECO:0000256" key="13">
    <source>
        <dbReference type="RuleBase" id="RU362091"/>
    </source>
</evidence>
<name>A0A518BUK3_9BACT</name>
<evidence type="ECO:0000256" key="14">
    <source>
        <dbReference type="SAM" id="Phobius"/>
    </source>
</evidence>
<dbReference type="Proteomes" id="UP000320386">
    <property type="component" value="Chromosome"/>
</dbReference>
<evidence type="ECO:0000256" key="2">
    <source>
        <dbReference type="ARBA" id="ARBA00006434"/>
    </source>
</evidence>
<comment type="catalytic activity">
    <reaction evidence="12">
        <text>L-proline(in) + Na(+)(in) = L-proline(out) + Na(+)(out)</text>
        <dbReference type="Rhea" id="RHEA:28967"/>
        <dbReference type="ChEBI" id="CHEBI:29101"/>
        <dbReference type="ChEBI" id="CHEBI:60039"/>
    </reaction>
</comment>
<dbReference type="PANTHER" id="PTHR48086">
    <property type="entry name" value="SODIUM/PROLINE SYMPORTER-RELATED"/>
    <property type="match status" value="1"/>
</dbReference>
<feature type="transmembrane region" description="Helical" evidence="14">
    <location>
        <begin position="341"/>
        <end position="362"/>
    </location>
</feature>
<dbReference type="GO" id="GO:0005886">
    <property type="term" value="C:plasma membrane"/>
    <property type="evidence" value="ECO:0007669"/>
    <property type="project" value="UniProtKB-SubCell"/>
</dbReference>
<feature type="transmembrane region" description="Helical" evidence="14">
    <location>
        <begin position="487"/>
        <end position="509"/>
    </location>
</feature>
<evidence type="ECO:0000256" key="12">
    <source>
        <dbReference type="ARBA" id="ARBA00033708"/>
    </source>
</evidence>
<evidence type="ECO:0000256" key="8">
    <source>
        <dbReference type="ARBA" id="ARBA00023053"/>
    </source>
</evidence>
<proteinExistence type="inferred from homology"/>
<dbReference type="EMBL" id="CP036280">
    <property type="protein sequence ID" value="QDU70631.1"/>
    <property type="molecule type" value="Genomic_DNA"/>
</dbReference>
<gene>
    <name evidence="15" type="primary">sglT_2</name>
    <name evidence="15" type="ORF">Pan265_04590</name>
</gene>
<dbReference type="InterPro" id="IPR001734">
    <property type="entry name" value="Na/solute_symporter"/>
</dbReference>
<dbReference type="PROSITE" id="PS50283">
    <property type="entry name" value="NA_SOLUT_SYMP_3"/>
    <property type="match status" value="1"/>
</dbReference>
<dbReference type="RefSeq" id="WP_145444791.1">
    <property type="nucleotide sequence ID" value="NZ_CP036280.1"/>
</dbReference>
<feature type="transmembrane region" description="Helical" evidence="14">
    <location>
        <begin position="126"/>
        <end position="148"/>
    </location>
</feature>
<keyword evidence="6" id="KW-0769">Symport</keyword>
<evidence type="ECO:0000256" key="4">
    <source>
        <dbReference type="ARBA" id="ARBA00022475"/>
    </source>
</evidence>
<evidence type="ECO:0000256" key="7">
    <source>
        <dbReference type="ARBA" id="ARBA00022989"/>
    </source>
</evidence>
<evidence type="ECO:0000256" key="9">
    <source>
        <dbReference type="ARBA" id="ARBA00023065"/>
    </source>
</evidence>
<organism evidence="15 16">
    <name type="scientific">Mucisphaera calidilacus</name>
    <dbReference type="NCBI Taxonomy" id="2527982"/>
    <lineage>
        <taxon>Bacteria</taxon>
        <taxon>Pseudomonadati</taxon>
        <taxon>Planctomycetota</taxon>
        <taxon>Phycisphaerae</taxon>
        <taxon>Phycisphaerales</taxon>
        <taxon>Phycisphaeraceae</taxon>
        <taxon>Mucisphaera</taxon>
    </lineage>
</organism>
<evidence type="ECO:0000313" key="15">
    <source>
        <dbReference type="EMBL" id="QDU70631.1"/>
    </source>
</evidence>
<protein>
    <submittedName>
        <fullName evidence="15">Sodium/glucose cotransporter</fullName>
    </submittedName>
</protein>
<dbReference type="Gene3D" id="1.20.1730.10">
    <property type="entry name" value="Sodium/glucose cotransporter"/>
    <property type="match status" value="1"/>
</dbReference>
<feature type="transmembrane region" description="Helical" evidence="14">
    <location>
        <begin position="576"/>
        <end position="595"/>
    </location>
</feature>
<dbReference type="KEGG" id="mcad:Pan265_04590"/>
<feature type="transmembrane region" description="Helical" evidence="14">
    <location>
        <begin position="160"/>
        <end position="184"/>
    </location>
</feature>
<evidence type="ECO:0000313" key="16">
    <source>
        <dbReference type="Proteomes" id="UP000320386"/>
    </source>
</evidence>
<keyword evidence="16" id="KW-1185">Reference proteome</keyword>
<evidence type="ECO:0000256" key="5">
    <source>
        <dbReference type="ARBA" id="ARBA00022692"/>
    </source>
</evidence>
<evidence type="ECO:0000256" key="6">
    <source>
        <dbReference type="ARBA" id="ARBA00022847"/>
    </source>
</evidence>
<sequence length="615" mass="68663">MHWIDWTVVVSFMVGLLVLGAKLAKRAGSNTDEFILAGRKMPWWLAGASVLATGLNASTMLSDSRKIRQDGLGGLWFTWRSIFTMAISSVFFVRLWRRAAFVTQMEFYHARYHGRGADVARTFDSVLYGIIVAAMWAAIGLVGMKKVVTVLLGLPPDFLFLGMTMDTSIVIIAVLILVTLVYSAASGVHGVVWTDLFEVLVALFATYMLLTFIFIDMGGPIGLRTALESHADSEKLLSLMPTVIWVLIFYIVFAIMEQGNYNPHNQRSFCLKDEREVIYTGLYTGILNFAFRNWPYYICGLAGLFLISDAYLLEQFPAAVGPDGQAIADHEMVFPALVRQYMPIGLMGLMAAGFLSAFMSSFDTNIHNSTSIFTNDIYKAYLAPGRDEHHYVTASRWYMVFITLLASVIGFMVNDILYLFMFAINVVQSVGMVKLLRFVWWRVNIWGELSAQACSVVITTLMLTGHVNEWTRSLLVWFEVEITNDTLWALRTFLIVCTSTTVSVIVILLTPPESKEKLVAFYKRMRPFGFWGPIRRAADLERDASDSLLWLSVTALSMMGSILGLVFAFMGLLLALWHFMIVGAVVAAVSLRMFFVGVDKLYPKGSSGVAPKASG</sequence>
<evidence type="ECO:0000256" key="1">
    <source>
        <dbReference type="ARBA" id="ARBA00004651"/>
    </source>
</evidence>
<dbReference type="GO" id="GO:0006814">
    <property type="term" value="P:sodium ion transport"/>
    <property type="evidence" value="ECO:0007669"/>
    <property type="project" value="UniProtKB-KW"/>
</dbReference>
<dbReference type="GO" id="GO:0015293">
    <property type="term" value="F:symporter activity"/>
    <property type="evidence" value="ECO:0007669"/>
    <property type="project" value="UniProtKB-KW"/>
</dbReference>
<feature type="transmembrane region" description="Helical" evidence="14">
    <location>
        <begin position="548"/>
        <end position="570"/>
    </location>
</feature>
<evidence type="ECO:0000256" key="3">
    <source>
        <dbReference type="ARBA" id="ARBA00022448"/>
    </source>
</evidence>
<feature type="transmembrane region" description="Helical" evidence="14">
    <location>
        <begin position="236"/>
        <end position="256"/>
    </location>
</feature>
<feature type="transmembrane region" description="Helical" evidence="14">
    <location>
        <begin position="294"/>
        <end position="313"/>
    </location>
</feature>
<feature type="transmembrane region" description="Helical" evidence="14">
    <location>
        <begin position="397"/>
        <end position="424"/>
    </location>
</feature>
<keyword evidence="9" id="KW-0406">Ion transport</keyword>
<keyword evidence="3" id="KW-0813">Transport</keyword>
<dbReference type="OrthoDB" id="9814523at2"/>
<feature type="transmembrane region" description="Helical" evidence="14">
    <location>
        <begin position="42"/>
        <end position="62"/>
    </location>
</feature>
<keyword evidence="11" id="KW-0739">Sodium transport</keyword>
<feature type="transmembrane region" description="Helical" evidence="14">
    <location>
        <begin position="445"/>
        <end position="467"/>
    </location>
</feature>